<sequence length="180" mass="19024">MIYLFLADGFEEIEALTIVDVLRRANLQVKTVSVTDSLTVKGAHGISVISDALFGNCSFDKVKALVLPGGMPGAETLGKHKGLTELLKEYHNTDTVLAAICAAPMVFGQLGLLKGKKAVAYPGFEPKLEGASIQNDLVVVDGKIITGKGPAAALPFALKLAEVLASKETANQLRKDMCVE</sequence>
<dbReference type="NCBIfam" id="TIGR01383">
    <property type="entry name" value="not_thiJ"/>
    <property type="match status" value="1"/>
</dbReference>
<gene>
    <name evidence="2" type="ORF">Bcop_0148</name>
</gene>
<dbReference type="SUPFAM" id="SSF52317">
    <property type="entry name" value="Class I glutamine amidotransferase-like"/>
    <property type="match status" value="1"/>
</dbReference>
<feature type="domain" description="DJ-1/PfpI" evidence="1">
    <location>
        <begin position="2"/>
        <end position="162"/>
    </location>
</feature>
<dbReference type="PANTHER" id="PTHR48094">
    <property type="entry name" value="PROTEIN/NUCLEIC ACID DEGLYCASE DJ-1-RELATED"/>
    <property type="match status" value="1"/>
</dbReference>
<dbReference type="eggNOG" id="COG0693">
    <property type="taxonomic scope" value="Bacteria"/>
</dbReference>
<evidence type="ECO:0000259" key="1">
    <source>
        <dbReference type="Pfam" id="PF01965"/>
    </source>
</evidence>
<dbReference type="GO" id="GO:0005737">
    <property type="term" value="C:cytoplasm"/>
    <property type="evidence" value="ECO:0007669"/>
    <property type="project" value="TreeGrafter"/>
</dbReference>
<dbReference type="OrthoDB" id="9792284at2"/>
<dbReference type="Pfam" id="PF01965">
    <property type="entry name" value="DJ-1_PfpI"/>
    <property type="match status" value="1"/>
</dbReference>
<proteinExistence type="predicted"/>
<name>F3ZPK8_9BACE</name>
<dbReference type="Gene3D" id="3.40.50.880">
    <property type="match status" value="1"/>
</dbReference>
<dbReference type="PANTHER" id="PTHR48094:SF12">
    <property type="entry name" value="PARKINSON DISEASE PROTEIN 7 HOMOLOG"/>
    <property type="match status" value="1"/>
</dbReference>
<reference evidence="2 3" key="1">
    <citation type="journal article" date="2011" name="Stand. Genomic Sci.">
        <title>Non-contiguous finished genome sequence of Bacteroides coprosuis type strain (PC139).</title>
        <authorList>
            <person name="Land M."/>
            <person name="Held B."/>
            <person name="Gronow S."/>
            <person name="Abt B."/>
            <person name="Lucas S."/>
            <person name="Del Rio T.G."/>
            <person name="Nolan M."/>
            <person name="Tice H."/>
            <person name="Cheng J.F."/>
            <person name="Pitluck S."/>
            <person name="Liolios K."/>
            <person name="Pagani I."/>
            <person name="Ivanova N."/>
            <person name="Mavromatis K."/>
            <person name="Mikhailova N."/>
            <person name="Pati A."/>
            <person name="Tapia R."/>
            <person name="Han C."/>
            <person name="Goodwin L."/>
            <person name="Chen A."/>
            <person name="Palaniappan K."/>
            <person name="Hauser L."/>
            <person name="Brambilla E.M."/>
            <person name="Rohde M."/>
            <person name="Goker M."/>
            <person name="Detter J.C."/>
            <person name="Woyke T."/>
            <person name="Bristow J."/>
            <person name="Eisen J.A."/>
            <person name="Markowitz V."/>
            <person name="Hugenholtz P."/>
            <person name="Kyrpides N.C."/>
            <person name="Klenk H.P."/>
            <person name="Lapidus A."/>
        </authorList>
    </citation>
    <scope>NUCLEOTIDE SEQUENCE</scope>
    <source>
        <strain evidence="2 3">DSM 18011</strain>
    </source>
</reference>
<evidence type="ECO:0000313" key="3">
    <source>
        <dbReference type="Proteomes" id="UP000018439"/>
    </source>
</evidence>
<evidence type="ECO:0000313" key="2">
    <source>
        <dbReference type="EMBL" id="EGJ70367.1"/>
    </source>
</evidence>
<dbReference type="InterPro" id="IPR029062">
    <property type="entry name" value="Class_I_gatase-like"/>
</dbReference>
<protein>
    <submittedName>
        <fullName evidence="2">DJ-1 family protein</fullName>
    </submittedName>
</protein>
<dbReference type="InterPro" id="IPR002818">
    <property type="entry name" value="DJ-1/PfpI"/>
</dbReference>
<organism evidence="2 3">
    <name type="scientific">Bacteroides coprosuis DSM 18011</name>
    <dbReference type="NCBI Taxonomy" id="679937"/>
    <lineage>
        <taxon>Bacteria</taxon>
        <taxon>Pseudomonadati</taxon>
        <taxon>Bacteroidota</taxon>
        <taxon>Bacteroidia</taxon>
        <taxon>Bacteroidales</taxon>
        <taxon>Bacteroidaceae</taxon>
        <taxon>Bacteroides</taxon>
    </lineage>
</organism>
<dbReference type="HOGENOM" id="CLU_000445_44_2_10"/>
<dbReference type="STRING" id="679937.Bcop_0148"/>
<dbReference type="InterPro" id="IPR050325">
    <property type="entry name" value="Prot/Nucl_acid_deglycase"/>
</dbReference>
<dbReference type="CDD" id="cd03135">
    <property type="entry name" value="GATase1_DJ-1"/>
    <property type="match status" value="1"/>
</dbReference>
<dbReference type="Proteomes" id="UP000018439">
    <property type="component" value="Chromosome"/>
</dbReference>
<dbReference type="AlphaFoldDB" id="F3ZPK8"/>
<dbReference type="InterPro" id="IPR006287">
    <property type="entry name" value="DJ-1"/>
</dbReference>
<accession>F3ZPK8</accession>
<keyword evidence="3" id="KW-1185">Reference proteome</keyword>
<dbReference type="EMBL" id="CM001167">
    <property type="protein sequence ID" value="EGJ70367.1"/>
    <property type="molecule type" value="Genomic_DNA"/>
</dbReference>